<evidence type="ECO:0000256" key="13">
    <source>
        <dbReference type="RuleBase" id="RU363031"/>
    </source>
</evidence>
<dbReference type="EMBL" id="GL876970">
    <property type="protein sequence ID" value="KLU87812.1"/>
    <property type="molecule type" value="Genomic_DNA"/>
</dbReference>
<dbReference type="eggNOG" id="KOG0216">
    <property type="taxonomic scope" value="Eukaryota"/>
</dbReference>
<dbReference type="InterPro" id="IPR007121">
    <property type="entry name" value="RNA_pol_bsu_CS"/>
</dbReference>
<dbReference type="InterPro" id="IPR014724">
    <property type="entry name" value="RNA_pol_RPB2_OB-fold"/>
</dbReference>
<keyword evidence="8" id="KW-0862">Zinc</keyword>
<keyword evidence="4 13" id="KW-0808">Transferase</keyword>
<dbReference type="FunFam" id="3.90.1110.10:FF:000007">
    <property type="entry name" value="DNA-directed RNA polymerase subunit beta"/>
    <property type="match status" value="1"/>
</dbReference>
<dbReference type="Pfam" id="PF04565">
    <property type="entry name" value="RNA_pol_Rpb2_3"/>
    <property type="match status" value="1"/>
</dbReference>
<comment type="similarity">
    <text evidence="2 12">Belongs to the RNA polymerase beta chain family.</text>
</comment>
<feature type="domain" description="DNA-directed RNA polymerase subunit 2 hybrid-binding" evidence="14">
    <location>
        <begin position="701"/>
        <end position="1077"/>
    </location>
</feature>
<dbReference type="Gene3D" id="3.90.1070.20">
    <property type="match status" value="1"/>
</dbReference>
<dbReference type="Gene3D" id="3.90.1110.10">
    <property type="entry name" value="RNA polymerase Rpb2, domain 2"/>
    <property type="match status" value="1"/>
</dbReference>
<comment type="subcellular location">
    <subcellularLocation>
        <location evidence="1">Nucleus</location>
        <location evidence="1">Nucleolus</location>
    </subcellularLocation>
</comment>
<dbReference type="Gene3D" id="3.90.1800.10">
    <property type="entry name" value="RNA polymerase alpha subunit dimerisation domain"/>
    <property type="match status" value="1"/>
</dbReference>
<dbReference type="Pfam" id="PF04563">
    <property type="entry name" value="RNA_pol_Rpb2_1"/>
    <property type="match status" value="1"/>
</dbReference>
<evidence type="ECO:0000256" key="7">
    <source>
        <dbReference type="ARBA" id="ARBA00022771"/>
    </source>
</evidence>
<dbReference type="InterPro" id="IPR015712">
    <property type="entry name" value="DNA-dir_RNA_pol_su2"/>
</dbReference>
<sequence>MAPTATSTQWDHEYNTLRRENLFRNPPTDHTAYPALQNAVNPHIESFNALFRDDGRPGLIDHAIADIGARFYFDGDARTPLAQRNRLTVRYKSVNLQKSYVPVTNKLAQTREIFPAECRERHATYRGKLSATFEFRVNNEEPREFVREIGQMPIMIKSNRCHLEGNSPAQLVERKEESEELGGYFIVNGNEKIIRLLLLNRRNFPLAINRPSFQNRGPSYTPYGIIMRCVRPDETSQTNVLHYLNDGNVTFRFSWRKNEYLVPVMMILKALVETNDREIFEGLCGPPGSKGVENSFLTDRVELLLRTYKAYGLYSKSKTRAYLGEKFRVVLGVPETMSHYEVGTEFLRKIVLVHLGSVDVTEQQDSDKFRMLLVMMRKLYALVAGECAVDNPDAVQNQEILLGGFLYGMILRERLEELLNTHLRLALRDYHRRSPANTFISASFAKDFPANIFRKTNENIGNSLEYFLSTGNLQSPSGLDLQQTSGFVVVAEKLNFLRFISHFRMVHRGSFFAQLKTTTVRKLLPESWGFLCPVHTPDGSPCGLLNHLAHKCKIMTDSVDVSVIPRLAAELGVVNTSSAATEESVVVMLDGRILGWCSPGQSRRIADTLRYWKVEGSHGVPVELEIGLVPPSNGGTYPGIYMASQASRMVRPVKYLPLEKEDFVGTQEQPYMSIACTEPEIVSGESTHVEFDPTNMLSILANMTPFSDFNQSPRNMYQCQMGKQTMGTPGAALRHRTDNKMYRLQTGQTPIVRAPLHNEYGFDNFPNGTNAVVAVISYTGYDMDDAMIINKSAHERGFGHGTIYKTKKITLKDDSRTRSTKHVTKLFGFAPTGAVKGWQREMLDEDGLPWVGREVKEGDVIAAWHTVSADYSDQLLNRDGITHFEKYKDSETAYIEEVRLIGNENGTEPLQTVSIKFRIPRSPIIGDKFSSRHGQKGVASQKWPMIDMPFSESGMQPDVIINPHAFPSRMTIGMFVESLAGKSGALHGLAQDSTPFRFDEDDMAAEYFGHQLMKAGYNYHGNEPMYSGITGQELAADIYIGVVYYQRLRHMVNDKFQVRTTGPVVPTTGQPIKGRKRGGGIRVGEMERDALLAHGTAFLLQDRLLNCSDYSRSWICRTCGTFLSVQPTVSPFVGKRKINTVRCRGCATRLDRLGDDVDVAKLDGEIWEDGQGNQWIGGDNTTLVVVPGALKFLDVELAAMGVKLKYRVDPKDAPRKGRMRQAGVDGFHVGGSAVALPPSC</sequence>
<dbReference type="STRING" id="644358.A0A0C4E312"/>
<proteinExistence type="inferred from homology"/>
<reference evidence="20" key="3">
    <citation type="submission" date="2011-03" db="EMBL/GenBank/DDBJ databases">
        <title>Annotation of Magnaporthe poae ATCC 64411.</title>
        <authorList>
            <person name="Ma L.-J."/>
            <person name="Dead R."/>
            <person name="Young S.K."/>
            <person name="Zeng Q."/>
            <person name="Gargeya S."/>
            <person name="Fitzgerald M."/>
            <person name="Haas B."/>
            <person name="Abouelleil A."/>
            <person name="Alvarado L."/>
            <person name="Arachchi H.M."/>
            <person name="Berlin A."/>
            <person name="Brown A."/>
            <person name="Chapman S.B."/>
            <person name="Chen Z."/>
            <person name="Dunbar C."/>
            <person name="Freedman E."/>
            <person name="Gearin G."/>
            <person name="Gellesch M."/>
            <person name="Goldberg J."/>
            <person name="Griggs A."/>
            <person name="Gujja S."/>
            <person name="Heiman D."/>
            <person name="Howarth C."/>
            <person name="Larson L."/>
            <person name="Lui A."/>
            <person name="MacDonald P.J.P."/>
            <person name="Mehta T."/>
            <person name="Montmayeur A."/>
            <person name="Murphy C."/>
            <person name="Neiman D."/>
            <person name="Pearson M."/>
            <person name="Priest M."/>
            <person name="Roberts A."/>
            <person name="Saif S."/>
            <person name="Shea T."/>
            <person name="Shenoy N."/>
            <person name="Sisk P."/>
            <person name="Stolte C."/>
            <person name="Sykes S."/>
            <person name="Yandava C."/>
            <person name="Wortman J."/>
            <person name="Nusbaum C."/>
            <person name="Birren B."/>
        </authorList>
    </citation>
    <scope>NUCLEOTIDE SEQUENCE</scope>
    <source>
        <strain evidence="20">ATCC 64411</strain>
    </source>
</reference>
<dbReference type="InterPro" id="IPR007644">
    <property type="entry name" value="RNA_pol_bsu_protrusion"/>
</dbReference>
<dbReference type="Pfam" id="PF00562">
    <property type="entry name" value="RNA_pol_Rpb2_6"/>
    <property type="match status" value="1"/>
</dbReference>
<keyword evidence="7" id="KW-0863">Zinc-finger</keyword>
<evidence type="ECO:0000256" key="10">
    <source>
        <dbReference type="ARBA" id="ARBA00023242"/>
    </source>
</evidence>
<dbReference type="GO" id="GO:0006363">
    <property type="term" value="P:termination of RNA polymerase I transcription"/>
    <property type="evidence" value="ECO:0007669"/>
    <property type="project" value="EnsemblFungi"/>
</dbReference>
<dbReference type="GO" id="GO:0008270">
    <property type="term" value="F:zinc ion binding"/>
    <property type="evidence" value="ECO:0007669"/>
    <property type="project" value="UniProtKB-KW"/>
</dbReference>
<dbReference type="FunFam" id="3.90.1100.10:FF:000008">
    <property type="entry name" value="DNA-directed RNA polymerase subunit beta"/>
    <property type="match status" value="1"/>
</dbReference>
<gene>
    <name evidence="20" type="ORF">MAPG_06805</name>
</gene>
<keyword evidence="3 13" id="KW-0240">DNA-directed RNA polymerase</keyword>
<evidence type="ECO:0000256" key="3">
    <source>
        <dbReference type="ARBA" id="ARBA00022478"/>
    </source>
</evidence>
<dbReference type="GO" id="GO:0006362">
    <property type="term" value="P:transcription elongation by RNA polymerase I"/>
    <property type="evidence" value="ECO:0007669"/>
    <property type="project" value="EnsemblFungi"/>
</dbReference>
<keyword evidence="22" id="KW-1185">Reference proteome</keyword>
<evidence type="ECO:0000256" key="2">
    <source>
        <dbReference type="ARBA" id="ARBA00006835"/>
    </source>
</evidence>
<dbReference type="GO" id="GO:0005736">
    <property type="term" value="C:RNA polymerase I complex"/>
    <property type="evidence" value="ECO:0007669"/>
    <property type="project" value="EnsemblFungi"/>
</dbReference>
<dbReference type="GO" id="GO:0003677">
    <property type="term" value="F:DNA binding"/>
    <property type="evidence" value="ECO:0007669"/>
    <property type="project" value="InterPro"/>
</dbReference>
<dbReference type="OMA" id="FFGVVHY"/>
<dbReference type="AlphaFoldDB" id="A0A0C4E312"/>
<dbReference type="GO" id="GO:0003899">
    <property type="term" value="F:DNA-directed RNA polymerase activity"/>
    <property type="evidence" value="ECO:0007669"/>
    <property type="project" value="UniProtKB-EC"/>
</dbReference>
<dbReference type="Gene3D" id="2.40.50.150">
    <property type="match status" value="1"/>
</dbReference>
<evidence type="ECO:0000256" key="5">
    <source>
        <dbReference type="ARBA" id="ARBA00022695"/>
    </source>
</evidence>
<dbReference type="GO" id="GO:0032549">
    <property type="term" value="F:ribonucleoside binding"/>
    <property type="evidence" value="ECO:0007669"/>
    <property type="project" value="InterPro"/>
</dbReference>
<evidence type="ECO:0000256" key="12">
    <source>
        <dbReference type="RuleBase" id="RU000434"/>
    </source>
</evidence>
<feature type="domain" description="RNA polymerase beta subunit protrusion" evidence="17">
    <location>
        <begin position="39"/>
        <end position="421"/>
    </location>
</feature>
<evidence type="ECO:0000256" key="11">
    <source>
        <dbReference type="ARBA" id="ARBA00047768"/>
    </source>
</evidence>
<keyword evidence="9 13" id="KW-0804">Transcription</keyword>
<evidence type="ECO:0000256" key="8">
    <source>
        <dbReference type="ARBA" id="ARBA00022833"/>
    </source>
</evidence>
<dbReference type="OrthoDB" id="10248617at2759"/>
<evidence type="ECO:0000313" key="21">
    <source>
        <dbReference type="EnsemblFungi" id="MAPG_06805T0"/>
    </source>
</evidence>
<dbReference type="FunFam" id="2.40.270.10:FF:000011">
    <property type="entry name" value="DNA-directed RNA polymerase subunit beta"/>
    <property type="match status" value="1"/>
</dbReference>
<evidence type="ECO:0000313" key="20">
    <source>
        <dbReference type="EMBL" id="KLU87812.1"/>
    </source>
</evidence>
<keyword evidence="10" id="KW-0539">Nucleus</keyword>
<dbReference type="GO" id="GO:0006361">
    <property type="term" value="P:transcription initiation at RNA polymerase I promoter"/>
    <property type="evidence" value="ECO:0007669"/>
    <property type="project" value="EnsemblFungi"/>
</dbReference>
<dbReference type="InterPro" id="IPR037033">
    <property type="entry name" value="DNA-dir_RNAP_su2_hyb_sf"/>
</dbReference>
<evidence type="ECO:0000259" key="17">
    <source>
        <dbReference type="Pfam" id="PF04563"/>
    </source>
</evidence>
<dbReference type="FunFam" id="2.40.50.150:FF:000004">
    <property type="entry name" value="DNA-directed RNA polymerase subunit beta"/>
    <property type="match status" value="1"/>
</dbReference>
<dbReference type="FunFam" id="3.90.1070.20:FF:000003">
    <property type="entry name" value="DNA-directed RNA polymerase subunit beta"/>
    <property type="match status" value="1"/>
</dbReference>
<dbReference type="PANTHER" id="PTHR20856">
    <property type="entry name" value="DNA-DIRECTED RNA POLYMERASE I SUBUNIT 2"/>
    <property type="match status" value="1"/>
</dbReference>
<reference evidence="21" key="5">
    <citation type="submission" date="2015-06" db="UniProtKB">
        <authorList>
            <consortium name="EnsemblFungi"/>
        </authorList>
    </citation>
    <scope>IDENTIFICATION</scope>
    <source>
        <strain evidence="21">ATCC 64411</strain>
    </source>
</reference>
<evidence type="ECO:0000313" key="22">
    <source>
        <dbReference type="Proteomes" id="UP000011715"/>
    </source>
</evidence>
<dbReference type="InterPro" id="IPR037034">
    <property type="entry name" value="RNA_pol_Rpb2_2_sf"/>
</dbReference>
<accession>A0A0C4E312</accession>
<keyword evidence="6" id="KW-0479">Metal-binding</keyword>
<dbReference type="Pfam" id="PF04560">
    <property type="entry name" value="RNA_pol_Rpb2_7"/>
    <property type="match status" value="1"/>
</dbReference>
<dbReference type="CDD" id="cd00653">
    <property type="entry name" value="RNA_pol_B_RPB2"/>
    <property type="match status" value="1"/>
</dbReference>
<dbReference type="EC" id="2.7.7.6" evidence="13"/>
<comment type="catalytic activity">
    <reaction evidence="11">
        <text>RNA(n) + a ribonucleoside 5'-triphosphate = RNA(n+1) + diphosphate</text>
        <dbReference type="Rhea" id="RHEA:21248"/>
        <dbReference type="Rhea" id="RHEA-COMP:14527"/>
        <dbReference type="Rhea" id="RHEA-COMP:17342"/>
        <dbReference type="ChEBI" id="CHEBI:33019"/>
        <dbReference type="ChEBI" id="CHEBI:61557"/>
        <dbReference type="ChEBI" id="CHEBI:140395"/>
        <dbReference type="EC" id="2.7.7.6"/>
    </reaction>
    <physiologicalReaction direction="left-to-right" evidence="11">
        <dbReference type="Rhea" id="RHEA:21249"/>
    </physiologicalReaction>
</comment>
<organism evidence="21 22">
    <name type="scientific">Magnaporthiopsis poae (strain ATCC 64411 / 73-15)</name>
    <name type="common">Kentucky bluegrass fungus</name>
    <name type="synonym">Magnaporthe poae</name>
    <dbReference type="NCBI Taxonomy" id="644358"/>
    <lineage>
        <taxon>Eukaryota</taxon>
        <taxon>Fungi</taxon>
        <taxon>Dikarya</taxon>
        <taxon>Ascomycota</taxon>
        <taxon>Pezizomycotina</taxon>
        <taxon>Sordariomycetes</taxon>
        <taxon>Sordariomycetidae</taxon>
        <taxon>Magnaporthales</taxon>
        <taxon>Magnaporthaceae</taxon>
        <taxon>Magnaporthiopsis</taxon>
    </lineage>
</organism>
<evidence type="ECO:0000256" key="4">
    <source>
        <dbReference type="ARBA" id="ARBA00022679"/>
    </source>
</evidence>
<name>A0A0C4E312_MAGP6</name>
<feature type="domain" description="DNA-directed RNA polymerase I subunit RPA2" evidence="19">
    <location>
        <begin position="594"/>
        <end position="651"/>
    </location>
</feature>
<dbReference type="FunFam" id="3.90.1100.10:FF:000016">
    <property type="entry name" value="DNA-directed RNA polymerase subunit beta"/>
    <property type="match status" value="1"/>
</dbReference>
<evidence type="ECO:0000256" key="1">
    <source>
        <dbReference type="ARBA" id="ARBA00004604"/>
    </source>
</evidence>
<evidence type="ECO:0000259" key="18">
    <source>
        <dbReference type="Pfam" id="PF04565"/>
    </source>
</evidence>
<dbReference type="Pfam" id="PF04561">
    <property type="entry name" value="RNA_pol_Rpb2_2"/>
    <property type="match status" value="1"/>
</dbReference>
<evidence type="ECO:0000259" key="14">
    <source>
        <dbReference type="Pfam" id="PF00562"/>
    </source>
</evidence>
<dbReference type="Gene3D" id="3.90.1100.10">
    <property type="match status" value="1"/>
</dbReference>
<dbReference type="InterPro" id="IPR007120">
    <property type="entry name" value="DNA-dir_RNAP_su2_dom"/>
</dbReference>
<evidence type="ECO:0000259" key="19">
    <source>
        <dbReference type="Pfam" id="PF06883"/>
    </source>
</evidence>
<evidence type="ECO:0000256" key="9">
    <source>
        <dbReference type="ARBA" id="ARBA00023163"/>
    </source>
</evidence>
<dbReference type="Proteomes" id="UP000011715">
    <property type="component" value="Unassembled WGS sequence"/>
</dbReference>
<reference evidence="21" key="4">
    <citation type="journal article" date="2015" name="G3 (Bethesda)">
        <title>Genome sequences of three phytopathogenic species of the Magnaporthaceae family of fungi.</title>
        <authorList>
            <person name="Okagaki L.H."/>
            <person name="Nunes C.C."/>
            <person name="Sailsbery J."/>
            <person name="Clay B."/>
            <person name="Brown D."/>
            <person name="John T."/>
            <person name="Oh Y."/>
            <person name="Young N."/>
            <person name="Fitzgerald M."/>
            <person name="Haas B.J."/>
            <person name="Zeng Q."/>
            <person name="Young S."/>
            <person name="Adiconis X."/>
            <person name="Fan L."/>
            <person name="Levin J.Z."/>
            <person name="Mitchell T.K."/>
            <person name="Okubara P.A."/>
            <person name="Farman M.L."/>
            <person name="Kohn L.M."/>
            <person name="Birren B."/>
            <person name="Ma L.-J."/>
            <person name="Dean R.A."/>
        </authorList>
    </citation>
    <scope>NUCLEOTIDE SEQUENCE</scope>
    <source>
        <strain evidence="21">ATCC 64411 / 73-15</strain>
    </source>
</reference>
<protein>
    <recommendedName>
        <fullName evidence="13">DNA-directed RNA polymerase subunit beta</fullName>
        <ecNumber evidence="13">2.7.7.6</ecNumber>
    </recommendedName>
</protein>
<dbReference type="InterPro" id="IPR009674">
    <property type="entry name" value="Rpa2_dom_4"/>
</dbReference>
<dbReference type="EMBL" id="ADBL01001639">
    <property type="status" value="NOT_ANNOTATED_CDS"/>
    <property type="molecule type" value="Genomic_DNA"/>
</dbReference>
<dbReference type="InterPro" id="IPR007645">
    <property type="entry name" value="RNA_pol_Rpb2_3"/>
</dbReference>
<evidence type="ECO:0000259" key="15">
    <source>
        <dbReference type="Pfam" id="PF04560"/>
    </source>
</evidence>
<feature type="domain" description="RNA polymerase Rpb2" evidence="18">
    <location>
        <begin position="489"/>
        <end position="554"/>
    </location>
</feature>
<dbReference type="SUPFAM" id="SSF64484">
    <property type="entry name" value="beta and beta-prime subunits of DNA dependent RNA-polymerase"/>
    <property type="match status" value="1"/>
</dbReference>
<feature type="domain" description="RNA polymerase Rpb2" evidence="15">
    <location>
        <begin position="1079"/>
        <end position="1142"/>
    </location>
</feature>
<reference evidence="22" key="1">
    <citation type="submission" date="2010-05" db="EMBL/GenBank/DDBJ databases">
        <title>The genome sequence of Magnaporthe poae strain ATCC 64411.</title>
        <authorList>
            <person name="Ma L.-J."/>
            <person name="Dead R."/>
            <person name="Young S."/>
            <person name="Zeng Q."/>
            <person name="Koehrsen M."/>
            <person name="Alvarado L."/>
            <person name="Berlin A."/>
            <person name="Chapman S.B."/>
            <person name="Chen Z."/>
            <person name="Freedman E."/>
            <person name="Gellesch M."/>
            <person name="Goldberg J."/>
            <person name="Griggs A."/>
            <person name="Gujja S."/>
            <person name="Heilman E.R."/>
            <person name="Heiman D."/>
            <person name="Hepburn T."/>
            <person name="Howarth C."/>
            <person name="Jen D."/>
            <person name="Larson L."/>
            <person name="Mehta T."/>
            <person name="Neiman D."/>
            <person name="Pearson M."/>
            <person name="Roberts A."/>
            <person name="Saif S."/>
            <person name="Shea T."/>
            <person name="Shenoy N."/>
            <person name="Sisk P."/>
            <person name="Stolte C."/>
            <person name="Sykes S."/>
            <person name="Walk T."/>
            <person name="White J."/>
            <person name="Yandava C."/>
            <person name="Haas B."/>
            <person name="Nusbaum C."/>
            <person name="Birren B."/>
        </authorList>
    </citation>
    <scope>NUCLEOTIDE SEQUENCE [LARGE SCALE GENOMIC DNA]</scope>
    <source>
        <strain evidence="22">ATCC 64411 / 73-15</strain>
    </source>
</reference>
<dbReference type="EnsemblFungi" id="MAPG_06805T0">
    <property type="protein sequence ID" value="MAPG_06805T0"/>
    <property type="gene ID" value="MAPG_06805"/>
</dbReference>
<comment type="function">
    <text evidence="13">DNA-dependent RNA polymerase catalyzes the transcription of DNA into RNA using the four ribonucleoside triphosphates as substrates.</text>
</comment>
<dbReference type="InterPro" id="IPR007641">
    <property type="entry name" value="RNA_pol_Rpb2_7"/>
</dbReference>
<keyword evidence="5 13" id="KW-0548">Nucleotidyltransferase</keyword>
<evidence type="ECO:0000256" key="6">
    <source>
        <dbReference type="ARBA" id="ARBA00022723"/>
    </source>
</evidence>
<dbReference type="Gene3D" id="2.40.270.10">
    <property type="entry name" value="DNA-directed RNA polymerase, subunit 2, domain 6"/>
    <property type="match status" value="1"/>
</dbReference>
<dbReference type="InterPro" id="IPR007642">
    <property type="entry name" value="RNA_pol_Rpb2_2"/>
</dbReference>
<reference evidence="20" key="2">
    <citation type="submission" date="2010-05" db="EMBL/GenBank/DDBJ databases">
        <title>The Genome Sequence of Magnaporthe poae strain ATCC 64411.</title>
        <authorList>
            <consortium name="The Broad Institute Genome Sequencing Platform"/>
            <consortium name="Broad Institute Genome Sequencing Center for Infectious Disease"/>
            <person name="Ma L.-J."/>
            <person name="Dead R."/>
            <person name="Young S."/>
            <person name="Zeng Q."/>
            <person name="Koehrsen M."/>
            <person name="Alvarado L."/>
            <person name="Berlin A."/>
            <person name="Chapman S.B."/>
            <person name="Chen Z."/>
            <person name="Freedman E."/>
            <person name="Gellesch M."/>
            <person name="Goldberg J."/>
            <person name="Griggs A."/>
            <person name="Gujja S."/>
            <person name="Heilman E.R."/>
            <person name="Heiman D."/>
            <person name="Hepburn T."/>
            <person name="Howarth C."/>
            <person name="Jen D."/>
            <person name="Larson L."/>
            <person name="Mehta T."/>
            <person name="Neiman D."/>
            <person name="Pearson M."/>
            <person name="Roberts A."/>
            <person name="Saif S."/>
            <person name="Shea T."/>
            <person name="Shenoy N."/>
            <person name="Sisk P."/>
            <person name="Stolte C."/>
            <person name="Sykes S."/>
            <person name="Walk T."/>
            <person name="White J."/>
            <person name="Yandava C."/>
            <person name="Haas B."/>
            <person name="Nusbaum C."/>
            <person name="Birren B."/>
        </authorList>
    </citation>
    <scope>NUCLEOTIDE SEQUENCE</scope>
    <source>
        <strain evidence="20">ATCC 64411</strain>
    </source>
</reference>
<evidence type="ECO:0000259" key="16">
    <source>
        <dbReference type="Pfam" id="PF04561"/>
    </source>
</evidence>
<dbReference type="PROSITE" id="PS01166">
    <property type="entry name" value="RNA_POL_BETA"/>
    <property type="match status" value="1"/>
</dbReference>
<feature type="domain" description="RNA polymerase Rpb2" evidence="16">
    <location>
        <begin position="201"/>
        <end position="400"/>
    </location>
</feature>
<dbReference type="VEuPathDB" id="FungiDB:MAPG_06805"/>
<dbReference type="Pfam" id="PF06883">
    <property type="entry name" value="RNA_pol_Rpa2_4"/>
    <property type="match status" value="1"/>
</dbReference>